<proteinExistence type="predicted"/>
<organism evidence="1 2">
    <name type="scientific">Halobacteriovorax vibrionivorans</name>
    <dbReference type="NCBI Taxonomy" id="2152716"/>
    <lineage>
        <taxon>Bacteria</taxon>
        <taxon>Pseudomonadati</taxon>
        <taxon>Bdellovibrionota</taxon>
        <taxon>Bacteriovoracia</taxon>
        <taxon>Bacteriovoracales</taxon>
        <taxon>Halobacteriovoraceae</taxon>
        <taxon>Halobacteriovorax</taxon>
    </lineage>
</organism>
<reference evidence="2" key="1">
    <citation type="journal article" date="2019" name="Int. J. Syst. Evol. Microbiol.">
        <title>Halobacteriovorax valvorus sp. nov., a novel prokaryotic predator isolated from coastal seawater of China.</title>
        <authorList>
            <person name="Chen M.-X."/>
        </authorList>
    </citation>
    <scope>NUCLEOTIDE SEQUENCE [LARGE SCALE GENOMIC DNA]</scope>
    <source>
        <strain evidence="2">BL9</strain>
    </source>
</reference>
<evidence type="ECO:0000313" key="1">
    <source>
        <dbReference type="EMBL" id="RZF22000.1"/>
    </source>
</evidence>
<keyword evidence="2" id="KW-1185">Reference proteome</keyword>
<dbReference type="EMBL" id="QDKL01000002">
    <property type="protein sequence ID" value="RZF22000.1"/>
    <property type="molecule type" value="Genomic_DNA"/>
</dbReference>
<accession>A0ABY0IGC5</accession>
<gene>
    <name evidence="1" type="ORF">DAY19_09960</name>
</gene>
<comment type="caution">
    <text evidence="1">The sequence shown here is derived from an EMBL/GenBank/DDBJ whole genome shotgun (WGS) entry which is preliminary data.</text>
</comment>
<dbReference type="Proteomes" id="UP000443582">
    <property type="component" value="Unassembled WGS sequence"/>
</dbReference>
<evidence type="ECO:0000313" key="2">
    <source>
        <dbReference type="Proteomes" id="UP000443582"/>
    </source>
</evidence>
<name>A0ABY0IGC5_9BACT</name>
<dbReference type="RefSeq" id="WP_115361958.1">
    <property type="nucleotide sequence ID" value="NZ_QDKL01000002.1"/>
</dbReference>
<protein>
    <submittedName>
        <fullName evidence="1">Uncharacterized protein</fullName>
    </submittedName>
</protein>
<sequence>MSKLGVGKEIVTYCSKCKLDLAHLIVAMKDTETPHKVLCNTCKSTHAYKAKKVASPSAARKKAGTRKKRVSTEDKIINIWEDAMAKLDGDPIKYNIRQKFEIGDVIGHPTFGPGLVEKNLDANKIEVVFRGTIKVLMHNK</sequence>